<dbReference type="InterPro" id="IPR013763">
    <property type="entry name" value="Cyclin-like_dom"/>
</dbReference>
<evidence type="ECO:0000256" key="6">
    <source>
        <dbReference type="SAM" id="MobiDB-lite"/>
    </source>
</evidence>
<dbReference type="SMART" id="SM01332">
    <property type="entry name" value="Cyclin_C"/>
    <property type="match status" value="1"/>
</dbReference>
<dbReference type="InterPro" id="IPR006671">
    <property type="entry name" value="Cyclin_N"/>
</dbReference>
<dbReference type="EMBL" id="JACMSC010000044">
    <property type="protein sequence ID" value="KAG6467457.1"/>
    <property type="molecule type" value="Genomic_DNA"/>
</dbReference>
<dbReference type="PANTHER" id="PTHR10177">
    <property type="entry name" value="CYCLINS"/>
    <property type="match status" value="1"/>
</dbReference>
<evidence type="ECO:0000256" key="5">
    <source>
        <dbReference type="RuleBase" id="RU000383"/>
    </source>
</evidence>
<dbReference type="CDD" id="cd20544">
    <property type="entry name" value="CYCLIN_AtCycD-like_rpt2"/>
    <property type="match status" value="1"/>
</dbReference>
<gene>
    <name evidence="9" type="ORF">ZIOFF_074713</name>
</gene>
<dbReference type="OrthoDB" id="5590282at2759"/>
<feature type="domain" description="Cyclin C-terminal" evidence="8">
    <location>
        <begin position="184"/>
        <end position="300"/>
    </location>
</feature>
<dbReference type="AlphaFoldDB" id="A0A8J5ET09"/>
<keyword evidence="3 5" id="KW-0195">Cyclin</keyword>
<evidence type="ECO:0000259" key="7">
    <source>
        <dbReference type="SMART" id="SM00385"/>
    </source>
</evidence>
<proteinExistence type="inferred from homology"/>
<dbReference type="PROSITE" id="PS00292">
    <property type="entry name" value="CYCLINS"/>
    <property type="match status" value="1"/>
</dbReference>
<name>A0A8J5ET09_ZINOF</name>
<reference evidence="9 10" key="1">
    <citation type="submission" date="2020-08" db="EMBL/GenBank/DDBJ databases">
        <title>Plant Genome Project.</title>
        <authorList>
            <person name="Zhang R.-G."/>
        </authorList>
    </citation>
    <scope>NUCLEOTIDE SEQUENCE [LARGE SCALE GENOMIC DNA]</scope>
    <source>
        <tissue evidence="9">Rhizome</tissue>
    </source>
</reference>
<sequence>MPLTLPDHTAAACCDLLCSEDASQLAEGTLCEGGAVDAASPPVEFPDDSDESIAGFIECAADYSPGRDYPDRFRSNSLDSVAREEAVAWILRVQAYYCFRPLTAYLAVNYMDRVLSSHRLPQNEWALQLLSVACLSLAAKMDETILPSLLDLQVERAKFIFEPRTIIRMELLVLTALNWRLRSVTPFTFISFFAHKIDSVGKYAQYLVALATEITLATMKDVRFLSHCPSSLAAAAIIRSTDEIVGLDSINPEAAASWCAGLTEEGIANCYQSMENVITNISKRPSMILSNLRVATSIDMGQRIPSSSSSPNTRRKLNNNCSSVDSGKEGL</sequence>
<evidence type="ECO:0000313" key="10">
    <source>
        <dbReference type="Proteomes" id="UP000734854"/>
    </source>
</evidence>
<dbReference type="FunFam" id="1.10.472.10:FF:000034">
    <property type="entry name" value="D2/4-type cyclin"/>
    <property type="match status" value="1"/>
</dbReference>
<comment type="similarity">
    <text evidence="1">Belongs to the cyclin family. Cyclin D subfamily.</text>
</comment>
<evidence type="ECO:0000256" key="4">
    <source>
        <dbReference type="ARBA" id="ARBA00023306"/>
    </source>
</evidence>
<evidence type="ECO:0000259" key="8">
    <source>
        <dbReference type="SMART" id="SM01332"/>
    </source>
</evidence>
<feature type="domain" description="Cyclin-like" evidence="7">
    <location>
        <begin position="88"/>
        <end position="175"/>
    </location>
</feature>
<evidence type="ECO:0000256" key="1">
    <source>
        <dbReference type="ARBA" id="ARBA00009065"/>
    </source>
</evidence>
<accession>A0A8J5ET09</accession>
<keyword evidence="2" id="KW-0132">Cell division</keyword>
<dbReference type="SMART" id="SM00385">
    <property type="entry name" value="CYCLIN"/>
    <property type="match status" value="1"/>
</dbReference>
<keyword evidence="10" id="KW-1185">Reference proteome</keyword>
<dbReference type="CDD" id="cd20543">
    <property type="entry name" value="CYCLIN_AtCycD-like_rpt1"/>
    <property type="match status" value="1"/>
</dbReference>
<dbReference type="InterPro" id="IPR039361">
    <property type="entry name" value="Cyclin"/>
</dbReference>
<dbReference type="Proteomes" id="UP000734854">
    <property type="component" value="Unassembled WGS sequence"/>
</dbReference>
<dbReference type="InterPro" id="IPR048258">
    <property type="entry name" value="Cyclins_cyclin-box"/>
</dbReference>
<dbReference type="InterPro" id="IPR004367">
    <property type="entry name" value="Cyclin_C-dom"/>
</dbReference>
<protein>
    <recommendedName>
        <fullName evidence="11">Cyclin N-terminal domain-containing protein</fullName>
    </recommendedName>
</protein>
<evidence type="ECO:0000256" key="3">
    <source>
        <dbReference type="ARBA" id="ARBA00023127"/>
    </source>
</evidence>
<dbReference type="Pfam" id="PF00134">
    <property type="entry name" value="Cyclin_N"/>
    <property type="match status" value="1"/>
</dbReference>
<evidence type="ECO:0008006" key="11">
    <source>
        <dbReference type="Google" id="ProtNLM"/>
    </source>
</evidence>
<feature type="compositionally biased region" description="Polar residues" evidence="6">
    <location>
        <begin position="304"/>
        <end position="325"/>
    </location>
</feature>
<organism evidence="9 10">
    <name type="scientific">Zingiber officinale</name>
    <name type="common">Ginger</name>
    <name type="synonym">Amomum zingiber</name>
    <dbReference type="NCBI Taxonomy" id="94328"/>
    <lineage>
        <taxon>Eukaryota</taxon>
        <taxon>Viridiplantae</taxon>
        <taxon>Streptophyta</taxon>
        <taxon>Embryophyta</taxon>
        <taxon>Tracheophyta</taxon>
        <taxon>Spermatophyta</taxon>
        <taxon>Magnoliopsida</taxon>
        <taxon>Liliopsida</taxon>
        <taxon>Zingiberales</taxon>
        <taxon>Zingiberaceae</taxon>
        <taxon>Zingiber</taxon>
    </lineage>
</organism>
<keyword evidence="4" id="KW-0131">Cell cycle</keyword>
<dbReference type="Pfam" id="PF02984">
    <property type="entry name" value="Cyclin_C"/>
    <property type="match status" value="1"/>
</dbReference>
<comment type="caution">
    <text evidence="9">The sequence shown here is derived from an EMBL/GenBank/DDBJ whole genome shotgun (WGS) entry which is preliminary data.</text>
</comment>
<evidence type="ECO:0000313" key="9">
    <source>
        <dbReference type="EMBL" id="KAG6467457.1"/>
    </source>
</evidence>
<dbReference type="GO" id="GO:0051301">
    <property type="term" value="P:cell division"/>
    <property type="evidence" value="ECO:0007669"/>
    <property type="project" value="UniProtKB-KW"/>
</dbReference>
<feature type="region of interest" description="Disordered" evidence="6">
    <location>
        <begin position="301"/>
        <end position="331"/>
    </location>
</feature>
<evidence type="ECO:0000256" key="2">
    <source>
        <dbReference type="ARBA" id="ARBA00022618"/>
    </source>
</evidence>